<gene>
    <name evidence="1" type="ORF">DVH29_04480</name>
</gene>
<sequence>MTIEQKLNDLGYELPKPAAPAASYVPVSRSGNMLYVSGQLPVGPDGMIKGRLGDGTDVETGQKAAAMCAVNILAQVAQVADLSTIKSVHKLTVLVASAPDFFEQHIVANGASELFIKVLGDAGKHARAAFGVAALPLGAAVEIDAVIEIA</sequence>
<dbReference type="Gene3D" id="3.30.1330.40">
    <property type="entry name" value="RutC-like"/>
    <property type="match status" value="1"/>
</dbReference>
<name>A0A369WCF7_9HYPH</name>
<dbReference type="RefSeq" id="WP_114644963.1">
    <property type="nucleotide sequence ID" value="NZ_QQNH01000004.1"/>
</dbReference>
<dbReference type="OrthoDB" id="9806350at2"/>
<accession>A0A369WCF7</accession>
<dbReference type="PANTHER" id="PTHR43760:SF1">
    <property type="entry name" value="ENDORIBONUCLEASE L-PSP_CHORISMATE MUTASE-LIKE DOMAIN-CONTAINING PROTEIN"/>
    <property type="match status" value="1"/>
</dbReference>
<dbReference type="Pfam" id="PF01042">
    <property type="entry name" value="Ribonuc_L-PSP"/>
    <property type="match status" value="1"/>
</dbReference>
<dbReference type="PANTHER" id="PTHR43760">
    <property type="entry name" value="ENDORIBONUCLEASE-RELATED"/>
    <property type="match status" value="1"/>
</dbReference>
<dbReference type="SUPFAM" id="SSF55298">
    <property type="entry name" value="YjgF-like"/>
    <property type="match status" value="1"/>
</dbReference>
<dbReference type="EMBL" id="QQNH01000004">
    <property type="protein sequence ID" value="RDE09801.1"/>
    <property type="molecule type" value="Genomic_DNA"/>
</dbReference>
<organism evidence="1 2">
    <name type="scientific">Pelagibacterium lacus</name>
    <dbReference type="NCBI Taxonomy" id="2282655"/>
    <lineage>
        <taxon>Bacteria</taxon>
        <taxon>Pseudomonadati</taxon>
        <taxon>Pseudomonadota</taxon>
        <taxon>Alphaproteobacteria</taxon>
        <taxon>Hyphomicrobiales</taxon>
        <taxon>Devosiaceae</taxon>
        <taxon>Pelagibacterium</taxon>
    </lineage>
</organism>
<keyword evidence="2" id="KW-1185">Reference proteome</keyword>
<evidence type="ECO:0000313" key="2">
    <source>
        <dbReference type="Proteomes" id="UP000253759"/>
    </source>
</evidence>
<proteinExistence type="predicted"/>
<comment type="caution">
    <text evidence="1">The sequence shown here is derived from an EMBL/GenBank/DDBJ whole genome shotgun (WGS) entry which is preliminary data.</text>
</comment>
<dbReference type="InterPro" id="IPR013813">
    <property type="entry name" value="Endoribo_LPSP/chorism_mut-like"/>
</dbReference>
<dbReference type="CDD" id="cd02199">
    <property type="entry name" value="YjgF_YER057c_UK114_like_1"/>
    <property type="match status" value="1"/>
</dbReference>
<protein>
    <submittedName>
        <fullName evidence="1">RidA family protein</fullName>
    </submittedName>
</protein>
<dbReference type="InterPro" id="IPR035959">
    <property type="entry name" value="RutC-like_sf"/>
</dbReference>
<evidence type="ECO:0000313" key="1">
    <source>
        <dbReference type="EMBL" id="RDE09801.1"/>
    </source>
</evidence>
<dbReference type="Proteomes" id="UP000253759">
    <property type="component" value="Unassembled WGS sequence"/>
</dbReference>
<dbReference type="AlphaFoldDB" id="A0A369WCF7"/>
<dbReference type="InterPro" id="IPR006175">
    <property type="entry name" value="YjgF/YER057c/UK114"/>
</dbReference>
<reference evidence="2" key="1">
    <citation type="submission" date="2018-07" db="EMBL/GenBank/DDBJ databases">
        <authorList>
            <person name="Liu B.-T."/>
            <person name="Du Z."/>
        </authorList>
    </citation>
    <scope>NUCLEOTIDE SEQUENCE [LARGE SCALE GENOMIC DNA]</scope>
    <source>
        <strain evidence="2">XYN52</strain>
    </source>
</reference>